<feature type="region of interest" description="Disordered" evidence="1">
    <location>
        <begin position="337"/>
        <end position="359"/>
    </location>
</feature>
<sequence length="608" mass="63034">MNTTSSVTSGKSAELLKASADTSTEKSEGSSEGFLDKLLSLMFGGKEAVADGKNALTDVKDETSDNADETTDSVGKDSASLLGKALQGKGVKDLSAAELEALTELSEEQLGVLAKQQGVPLDQFKLQVKTAQMSEASQSNTSVTQDPETIKSQSAQWMNAGQQLLGKLHQANQTLAKTTANELDGKALPQSSALSQSLSVQASEVNSEEKALSNKELLELKRWHDLSKPDAQAEVDAVIASSPITEQEMAQLMAVKQQHPELSQDQLKALLAAQRELQQEAQDAVPTVASAAPVSVAAAATVAAQEAASSPSSGIADATMTDKQRLHLLQEMAAMKAGQTVQNQTSAQQPNPQGANGHTSALMTDKAFAAQQVAANADSAAQPLIAANPMAAAAAASDKGLTEAVLKSALGANALAGLGKGKSVSPNTGAESSLAHQLASAAGQSVNGANGLVRAEATTATHDAVQLTKDGNAADQLADRVQMMMSKNLKQIDIRLDPPELGRMHIKMQMHADGGASVHFTVASQHARDALEQSIPRLREMLSQQGVQLGGTSVQHQGAGQQQGYAAAGGQSGQSGSGSSLNHQENLEADVKLDLNVASKRDGISYYA</sequence>
<dbReference type="InterPro" id="IPR038610">
    <property type="entry name" value="FliK-like_C_sf"/>
</dbReference>
<feature type="compositionally biased region" description="Polar residues" evidence="1">
    <location>
        <begin position="1"/>
        <end position="11"/>
    </location>
</feature>
<name>A0ABZ0QEJ0_9VIBR</name>
<reference evidence="3 4" key="1">
    <citation type="submission" date="2023-11" db="EMBL/GenBank/DDBJ databases">
        <title>Plant-associative lifestyle of Vibrio porteresiae and its evolutionary dynamics.</title>
        <authorList>
            <person name="Rameshkumar N."/>
            <person name="Kirti K."/>
        </authorList>
    </citation>
    <scope>NUCLEOTIDE SEQUENCE [LARGE SCALE GENOMIC DNA]</scope>
    <source>
        <strain evidence="3 4">MSSRF30</strain>
    </source>
</reference>
<evidence type="ECO:0000259" key="2">
    <source>
        <dbReference type="Pfam" id="PF02120"/>
    </source>
</evidence>
<dbReference type="Proteomes" id="UP001304071">
    <property type="component" value="Chromosome 1"/>
</dbReference>
<feature type="region of interest" description="Disordered" evidence="1">
    <location>
        <begin position="1"/>
        <end position="32"/>
    </location>
</feature>
<protein>
    <submittedName>
        <fullName evidence="3">Flagellar hook-length control protein FliK</fullName>
    </submittedName>
</protein>
<dbReference type="InterPro" id="IPR052563">
    <property type="entry name" value="FliK"/>
</dbReference>
<keyword evidence="4" id="KW-1185">Reference proteome</keyword>
<keyword evidence="3" id="KW-0966">Cell projection</keyword>
<accession>A0ABZ0QEJ0</accession>
<feature type="compositionally biased region" description="Low complexity" evidence="1">
    <location>
        <begin position="557"/>
        <end position="569"/>
    </location>
</feature>
<proteinExistence type="predicted"/>
<feature type="domain" description="Flagellar hook-length control protein-like C-terminal" evidence="2">
    <location>
        <begin position="479"/>
        <end position="563"/>
    </location>
</feature>
<keyword evidence="3" id="KW-0969">Cilium</keyword>
<dbReference type="Pfam" id="PF02120">
    <property type="entry name" value="Flg_hook"/>
    <property type="match status" value="1"/>
</dbReference>
<feature type="compositionally biased region" description="Polar residues" evidence="1">
    <location>
        <begin position="339"/>
        <end position="359"/>
    </location>
</feature>
<feature type="region of interest" description="Disordered" evidence="1">
    <location>
        <begin position="54"/>
        <end position="78"/>
    </location>
</feature>
<evidence type="ECO:0000313" key="3">
    <source>
        <dbReference type="EMBL" id="WPC74858.1"/>
    </source>
</evidence>
<organism evidence="3 4">
    <name type="scientific">Vibrio porteresiae DSM 19223</name>
    <dbReference type="NCBI Taxonomy" id="1123496"/>
    <lineage>
        <taxon>Bacteria</taxon>
        <taxon>Pseudomonadati</taxon>
        <taxon>Pseudomonadota</taxon>
        <taxon>Gammaproteobacteria</taxon>
        <taxon>Vibrionales</taxon>
        <taxon>Vibrionaceae</taxon>
        <taxon>Vibrio</taxon>
    </lineage>
</organism>
<gene>
    <name evidence="3" type="ORF">R8Z52_06570</name>
</gene>
<evidence type="ECO:0000313" key="4">
    <source>
        <dbReference type="Proteomes" id="UP001304071"/>
    </source>
</evidence>
<dbReference type="CDD" id="cd17470">
    <property type="entry name" value="T3SS_Flik_C"/>
    <property type="match status" value="1"/>
</dbReference>
<dbReference type="PANTHER" id="PTHR37533:SF2">
    <property type="entry name" value="FLAGELLAR HOOK-LENGTH CONTROL PROTEIN"/>
    <property type="match status" value="1"/>
</dbReference>
<keyword evidence="3" id="KW-0282">Flagellum</keyword>
<evidence type="ECO:0000256" key="1">
    <source>
        <dbReference type="SAM" id="MobiDB-lite"/>
    </source>
</evidence>
<dbReference type="RefSeq" id="WP_261895188.1">
    <property type="nucleotide sequence ID" value="NZ_AP024895.1"/>
</dbReference>
<dbReference type="InterPro" id="IPR021136">
    <property type="entry name" value="Flagellar_hook_control-like_C"/>
</dbReference>
<dbReference type="EMBL" id="CP138203">
    <property type="protein sequence ID" value="WPC74858.1"/>
    <property type="molecule type" value="Genomic_DNA"/>
</dbReference>
<dbReference type="PANTHER" id="PTHR37533">
    <property type="entry name" value="FLAGELLAR HOOK-LENGTH CONTROL PROTEIN"/>
    <property type="match status" value="1"/>
</dbReference>
<feature type="region of interest" description="Disordered" evidence="1">
    <location>
        <begin position="550"/>
        <end position="582"/>
    </location>
</feature>
<dbReference type="Gene3D" id="3.30.750.140">
    <property type="match status" value="1"/>
</dbReference>